<keyword evidence="1" id="KW-0805">Transcription regulation</keyword>
<feature type="domain" description="Zn(2)-C6 fungal-type" evidence="6">
    <location>
        <begin position="27"/>
        <end position="57"/>
    </location>
</feature>
<keyword evidence="8" id="KW-1185">Reference proteome</keyword>
<comment type="caution">
    <text evidence="7">The sequence shown here is derived from an EMBL/GenBank/DDBJ whole genome shotgun (WGS) entry which is preliminary data.</text>
</comment>
<keyword evidence="3" id="KW-0804">Transcription</keyword>
<protein>
    <submittedName>
        <fullName evidence="7">C6 transcription factor</fullName>
    </submittedName>
</protein>
<evidence type="ECO:0000313" key="8">
    <source>
        <dbReference type="Proteomes" id="UP000179179"/>
    </source>
</evidence>
<dbReference type="InterPro" id="IPR021858">
    <property type="entry name" value="Fun_TF"/>
</dbReference>
<dbReference type="PANTHER" id="PTHR47657:SF14">
    <property type="entry name" value="ZN(2)-C6 FUNGAL-TYPE DOMAIN-CONTAINING PROTEIN"/>
    <property type="match status" value="1"/>
</dbReference>
<dbReference type="PROSITE" id="PS50048">
    <property type="entry name" value="ZN2_CY6_FUNGAL_2"/>
    <property type="match status" value="1"/>
</dbReference>
<dbReference type="Gene3D" id="4.10.240.10">
    <property type="entry name" value="Zn(2)-C6 fungal-type DNA-binding domain"/>
    <property type="match status" value="1"/>
</dbReference>
<dbReference type="GeneID" id="34443419"/>
<evidence type="ECO:0000256" key="4">
    <source>
        <dbReference type="ARBA" id="ARBA00023242"/>
    </source>
</evidence>
<dbReference type="RefSeq" id="XP_022394978.1">
    <property type="nucleotide sequence ID" value="XM_022527159.1"/>
</dbReference>
<proteinExistence type="predicted"/>
<dbReference type="PROSITE" id="PS00463">
    <property type="entry name" value="ZN2_CY6_FUNGAL_1"/>
    <property type="match status" value="1"/>
</dbReference>
<evidence type="ECO:0000256" key="5">
    <source>
        <dbReference type="SAM" id="MobiDB-lite"/>
    </source>
</evidence>
<evidence type="ECO:0000256" key="2">
    <source>
        <dbReference type="ARBA" id="ARBA00023125"/>
    </source>
</evidence>
<dbReference type="Proteomes" id="UP000179179">
    <property type="component" value="Unassembled WGS sequence"/>
</dbReference>
<dbReference type="GO" id="GO:0000981">
    <property type="term" value="F:DNA-binding transcription factor activity, RNA polymerase II-specific"/>
    <property type="evidence" value="ECO:0007669"/>
    <property type="project" value="InterPro"/>
</dbReference>
<dbReference type="AlphaFoldDB" id="A0A1F8AHT3"/>
<gene>
    <name evidence="7" type="ORF">ABOM_000029</name>
</gene>
<reference evidence="7 8" key="1">
    <citation type="journal article" date="2016" name="Genome Biol. Evol.">
        <title>Draft genome sequence of an aflatoxigenic Aspergillus species, A. bombycis.</title>
        <authorList>
            <person name="Moore G.G."/>
            <person name="Mack B.M."/>
            <person name="Beltz S.B."/>
            <person name="Gilbert M.K."/>
        </authorList>
    </citation>
    <scope>NUCLEOTIDE SEQUENCE [LARGE SCALE GENOMIC DNA]</scope>
    <source>
        <strain evidence="8">NRRL 26010</strain>
    </source>
</reference>
<dbReference type="OrthoDB" id="5295362at2759"/>
<dbReference type="SMART" id="SM00066">
    <property type="entry name" value="GAL4"/>
    <property type="match status" value="1"/>
</dbReference>
<dbReference type="PANTHER" id="PTHR47657">
    <property type="entry name" value="STEROL REGULATORY ELEMENT-BINDING PROTEIN ECM22"/>
    <property type="match status" value="1"/>
</dbReference>
<feature type="compositionally biased region" description="Low complexity" evidence="5">
    <location>
        <begin position="109"/>
        <end position="118"/>
    </location>
</feature>
<dbReference type="GO" id="GO:0003677">
    <property type="term" value="F:DNA binding"/>
    <property type="evidence" value="ECO:0007669"/>
    <property type="project" value="UniProtKB-KW"/>
</dbReference>
<keyword evidence="2" id="KW-0238">DNA-binding</keyword>
<dbReference type="CDD" id="cd00067">
    <property type="entry name" value="GAL4"/>
    <property type="match status" value="1"/>
</dbReference>
<dbReference type="GO" id="GO:0008270">
    <property type="term" value="F:zinc ion binding"/>
    <property type="evidence" value="ECO:0007669"/>
    <property type="project" value="InterPro"/>
</dbReference>
<dbReference type="InterPro" id="IPR052400">
    <property type="entry name" value="Zn2-C6_fungal_TF"/>
</dbReference>
<name>A0A1F8AHT3_9EURO</name>
<keyword evidence="4" id="KW-0539">Nucleus</keyword>
<dbReference type="Pfam" id="PF11951">
    <property type="entry name" value="Fungal_trans_2"/>
    <property type="match status" value="1"/>
</dbReference>
<evidence type="ECO:0000256" key="1">
    <source>
        <dbReference type="ARBA" id="ARBA00023015"/>
    </source>
</evidence>
<sequence length="575" mass="63616">MPSDTALPGLQVPGFRFRRTHEKSRNGCVRCKQQRKKCDELRPSCSRCTKRMYRCRYRDCPSDGNLSEEQESTHLPVPPKSPSSVAPGSGSPSANSSDRPSAPSPPSGGQPSTSSSLSTTEEGLALNSDLPGTLDATELDLLAHYITHTSQTIPVDNLDVYALSIGVPNLAFNSKVVMSSLLALAAACKSHDIAKRAQTLLDRQSLMQIQELLALAERHHRASLRHIQTDMHNSDSYDHVLANAALMVLYASASHSIRVHLAATAKQYGQRLPDELFPQHSQWISFTRAAHTASTAVLNDTVNVPDNVRRSTPSPAIDAEPNVPTPVFRSAAVLSPQDGPSENTKRLFLPLVASTYTRAFENLRRRAESTAALLERSEPSACNNPQLHVTLETVFVLEKCASLALSTREGDERARSPRDQALPSHRFSRVSPWVARYMISVTSMESPQILRRIIMSFLNEAPAEYLTLVRSVLDSPSIEARAESWMIQDSPRAEAPSLNPTHLLAMDIFAHWLVLVMLLDGVWWIGDIGQWELGQVISLMKTQKLLGSSADPRETWWPESMYMVKRELTPNVQQP</sequence>
<dbReference type="SUPFAM" id="SSF57701">
    <property type="entry name" value="Zn2/Cys6 DNA-binding domain"/>
    <property type="match status" value="1"/>
</dbReference>
<accession>A0A1F8AHT3</accession>
<feature type="region of interest" description="Disordered" evidence="5">
    <location>
        <begin position="64"/>
        <end position="129"/>
    </location>
</feature>
<evidence type="ECO:0000313" key="7">
    <source>
        <dbReference type="EMBL" id="OGM51261.1"/>
    </source>
</evidence>
<evidence type="ECO:0000259" key="6">
    <source>
        <dbReference type="PROSITE" id="PS50048"/>
    </source>
</evidence>
<evidence type="ECO:0000256" key="3">
    <source>
        <dbReference type="ARBA" id="ARBA00023163"/>
    </source>
</evidence>
<organism evidence="7 8">
    <name type="scientific">Aspergillus bombycis</name>
    <dbReference type="NCBI Taxonomy" id="109264"/>
    <lineage>
        <taxon>Eukaryota</taxon>
        <taxon>Fungi</taxon>
        <taxon>Dikarya</taxon>
        <taxon>Ascomycota</taxon>
        <taxon>Pezizomycotina</taxon>
        <taxon>Eurotiomycetes</taxon>
        <taxon>Eurotiomycetidae</taxon>
        <taxon>Eurotiales</taxon>
        <taxon>Aspergillaceae</taxon>
        <taxon>Aspergillus</taxon>
    </lineage>
</organism>
<dbReference type="InterPro" id="IPR001138">
    <property type="entry name" value="Zn2Cys6_DnaBD"/>
</dbReference>
<feature type="compositionally biased region" description="Low complexity" evidence="5">
    <location>
        <begin position="82"/>
        <end position="101"/>
    </location>
</feature>
<dbReference type="Pfam" id="PF00172">
    <property type="entry name" value="Zn_clus"/>
    <property type="match status" value="1"/>
</dbReference>
<dbReference type="InterPro" id="IPR036864">
    <property type="entry name" value="Zn2-C6_fun-type_DNA-bd_sf"/>
</dbReference>
<dbReference type="EMBL" id="LYCR01000001">
    <property type="protein sequence ID" value="OGM51261.1"/>
    <property type="molecule type" value="Genomic_DNA"/>
</dbReference>